<protein>
    <submittedName>
        <fullName evidence="1">Uncharacterized protein</fullName>
    </submittedName>
</protein>
<evidence type="ECO:0000313" key="2">
    <source>
        <dbReference type="Proteomes" id="UP000198923"/>
    </source>
</evidence>
<sequence length="121" mass="12873">MSGHAPDCWRDPAHHVCAAAAAARAEGERDEARRAAAEAYQRLAGHEALLIETAANRVADQLALDRVAGLLAAYRADLETKGIEWHPRFRSAVEKVIDQLGGALHGGREDASASTAAAQRP</sequence>
<dbReference type="EMBL" id="FNCN01000049">
    <property type="protein sequence ID" value="SDI41111.1"/>
    <property type="molecule type" value="Genomic_DNA"/>
</dbReference>
<dbReference type="OrthoDB" id="9800184at2"/>
<dbReference type="STRING" id="504805.SAMN05421505_14931"/>
<evidence type="ECO:0000313" key="1">
    <source>
        <dbReference type="EMBL" id="SDI41111.1"/>
    </source>
</evidence>
<dbReference type="RefSeq" id="WP_143020495.1">
    <property type="nucleotide sequence ID" value="NZ_FNCN01000049.1"/>
</dbReference>
<proteinExistence type="predicted"/>
<keyword evidence="2" id="KW-1185">Reference proteome</keyword>
<gene>
    <name evidence="1" type="ORF">SAMN05421505_14931</name>
</gene>
<reference evidence="1 2" key="1">
    <citation type="submission" date="2016-10" db="EMBL/GenBank/DDBJ databases">
        <authorList>
            <person name="de Groot N.N."/>
        </authorList>
    </citation>
    <scope>NUCLEOTIDE SEQUENCE [LARGE SCALE GENOMIC DNA]</scope>
    <source>
        <strain evidence="1 2">CPCC 201354</strain>
    </source>
</reference>
<dbReference type="AlphaFoldDB" id="A0A1G8KCH5"/>
<accession>A0A1G8KCH5</accession>
<dbReference type="Proteomes" id="UP000198923">
    <property type="component" value="Unassembled WGS sequence"/>
</dbReference>
<name>A0A1G8KCH5_9ACTN</name>
<organism evidence="1 2">
    <name type="scientific">Sinosporangium album</name>
    <dbReference type="NCBI Taxonomy" id="504805"/>
    <lineage>
        <taxon>Bacteria</taxon>
        <taxon>Bacillati</taxon>
        <taxon>Actinomycetota</taxon>
        <taxon>Actinomycetes</taxon>
        <taxon>Streptosporangiales</taxon>
        <taxon>Streptosporangiaceae</taxon>
        <taxon>Sinosporangium</taxon>
    </lineage>
</organism>